<accession>A0A3N4HU08</accession>
<dbReference type="EMBL" id="ML119738">
    <property type="protein sequence ID" value="RPA76767.1"/>
    <property type="molecule type" value="Genomic_DNA"/>
</dbReference>
<evidence type="ECO:0000313" key="2">
    <source>
        <dbReference type="EMBL" id="RPA76767.1"/>
    </source>
</evidence>
<organism evidence="2 3">
    <name type="scientific">Ascobolus immersus RN42</name>
    <dbReference type="NCBI Taxonomy" id="1160509"/>
    <lineage>
        <taxon>Eukaryota</taxon>
        <taxon>Fungi</taxon>
        <taxon>Dikarya</taxon>
        <taxon>Ascomycota</taxon>
        <taxon>Pezizomycotina</taxon>
        <taxon>Pezizomycetes</taxon>
        <taxon>Pezizales</taxon>
        <taxon>Ascobolaceae</taxon>
        <taxon>Ascobolus</taxon>
    </lineage>
</organism>
<keyword evidence="3" id="KW-1185">Reference proteome</keyword>
<dbReference type="Proteomes" id="UP000275078">
    <property type="component" value="Unassembled WGS sequence"/>
</dbReference>
<protein>
    <submittedName>
        <fullName evidence="2">Uncharacterized protein</fullName>
    </submittedName>
</protein>
<sequence>MPPSTTKLSHRQQQQLEDDGFCIISETDGPTTHPSQDIFDINLTALRRTLTKAATNVENLKPSTKLSLALEFEMSRERIEELLTKGEESRETKSYSNTIESTANSRKRARICTPGPAKRPRHPDIAVVIPAPPRKRARLYASPAAYGTPRTDLPPNFRNDVREALNALLDSLPDDDYFSEASDYEYDEDDEGRWIPDPQKAVLRTLKREQEMKEKKDKYWDGRAVKGGRKG</sequence>
<name>A0A3N4HU08_ASCIM</name>
<feature type="region of interest" description="Disordered" evidence="1">
    <location>
        <begin position="84"/>
        <end position="123"/>
    </location>
</feature>
<feature type="compositionally biased region" description="Basic and acidic residues" evidence="1">
    <location>
        <begin position="84"/>
        <end position="93"/>
    </location>
</feature>
<evidence type="ECO:0000256" key="1">
    <source>
        <dbReference type="SAM" id="MobiDB-lite"/>
    </source>
</evidence>
<gene>
    <name evidence="2" type="ORF">BJ508DRAFT_330830</name>
</gene>
<reference evidence="2 3" key="1">
    <citation type="journal article" date="2018" name="Nat. Ecol. Evol.">
        <title>Pezizomycetes genomes reveal the molecular basis of ectomycorrhizal truffle lifestyle.</title>
        <authorList>
            <person name="Murat C."/>
            <person name="Payen T."/>
            <person name="Noel B."/>
            <person name="Kuo A."/>
            <person name="Morin E."/>
            <person name="Chen J."/>
            <person name="Kohler A."/>
            <person name="Krizsan K."/>
            <person name="Balestrini R."/>
            <person name="Da Silva C."/>
            <person name="Montanini B."/>
            <person name="Hainaut M."/>
            <person name="Levati E."/>
            <person name="Barry K.W."/>
            <person name="Belfiori B."/>
            <person name="Cichocki N."/>
            <person name="Clum A."/>
            <person name="Dockter R.B."/>
            <person name="Fauchery L."/>
            <person name="Guy J."/>
            <person name="Iotti M."/>
            <person name="Le Tacon F."/>
            <person name="Lindquist E.A."/>
            <person name="Lipzen A."/>
            <person name="Malagnac F."/>
            <person name="Mello A."/>
            <person name="Molinier V."/>
            <person name="Miyauchi S."/>
            <person name="Poulain J."/>
            <person name="Riccioni C."/>
            <person name="Rubini A."/>
            <person name="Sitrit Y."/>
            <person name="Splivallo R."/>
            <person name="Traeger S."/>
            <person name="Wang M."/>
            <person name="Zifcakova L."/>
            <person name="Wipf D."/>
            <person name="Zambonelli A."/>
            <person name="Paolocci F."/>
            <person name="Nowrousian M."/>
            <person name="Ottonello S."/>
            <person name="Baldrian P."/>
            <person name="Spatafora J.W."/>
            <person name="Henrissat B."/>
            <person name="Nagy L.G."/>
            <person name="Aury J.M."/>
            <person name="Wincker P."/>
            <person name="Grigoriev I.V."/>
            <person name="Bonfante P."/>
            <person name="Martin F.M."/>
        </authorList>
    </citation>
    <scope>NUCLEOTIDE SEQUENCE [LARGE SCALE GENOMIC DNA]</scope>
    <source>
        <strain evidence="2 3">RN42</strain>
    </source>
</reference>
<evidence type="ECO:0000313" key="3">
    <source>
        <dbReference type="Proteomes" id="UP000275078"/>
    </source>
</evidence>
<dbReference type="AlphaFoldDB" id="A0A3N4HU08"/>
<feature type="compositionally biased region" description="Polar residues" evidence="1">
    <location>
        <begin position="94"/>
        <end position="104"/>
    </location>
</feature>
<proteinExistence type="predicted"/>